<sequence>MADEFLKNSYSKAAVVFKKFCNHILYSENKSMEVLVADAAVSTAIGGMTFPVCLGLLQRGIFRPLRMTSNIRILSSLCGSMSIVVAGSTSSLAFLTSIFLLKEIKRTPWKAKAEKNLHRTVPVAISSGEIPIYGVSSLVVFKLLAGRFKSVLPSSLIHPGAFARRSLPAKGKNYASSGVKTKLALMGRLYGCHSCGKRWRTLFVGDHIPPNMIVKKGQEQRFYPQCRSCSFQQGAALSSSSRRLLIKTHGTSLRLYHLWFPLPIPLAMLRNYAKDQNALSGSTTMSQDQDNAQKPDKLLSSIVNRILIFFELKSKGDDQDNE</sequence>
<name>A0AAD9QEP4_ACRCE</name>
<evidence type="ECO:0000313" key="3">
    <source>
        <dbReference type="Proteomes" id="UP001249851"/>
    </source>
</evidence>
<dbReference type="PANTHER" id="PTHR38585:SF1">
    <property type="entry name" value="TRANSMEMBRANE PROTEIN"/>
    <property type="match status" value="1"/>
</dbReference>
<feature type="transmembrane region" description="Helical" evidence="1">
    <location>
        <begin position="77"/>
        <end position="101"/>
    </location>
</feature>
<evidence type="ECO:0000313" key="2">
    <source>
        <dbReference type="EMBL" id="KAK2559794.1"/>
    </source>
</evidence>
<dbReference type="EMBL" id="JARQWQ010000038">
    <property type="protein sequence ID" value="KAK2559794.1"/>
    <property type="molecule type" value="Genomic_DNA"/>
</dbReference>
<keyword evidence="3" id="KW-1185">Reference proteome</keyword>
<dbReference type="Proteomes" id="UP001249851">
    <property type="component" value="Unassembled WGS sequence"/>
</dbReference>
<dbReference type="AlphaFoldDB" id="A0AAD9QEP4"/>
<protein>
    <submittedName>
        <fullName evidence="2">Uncharacterized protein</fullName>
    </submittedName>
</protein>
<dbReference type="PANTHER" id="PTHR38585">
    <property type="entry name" value="TRANSMEMBRANE PROTEIN"/>
    <property type="match status" value="1"/>
</dbReference>
<organism evidence="2 3">
    <name type="scientific">Acropora cervicornis</name>
    <name type="common">Staghorn coral</name>
    <dbReference type="NCBI Taxonomy" id="6130"/>
    <lineage>
        <taxon>Eukaryota</taxon>
        <taxon>Metazoa</taxon>
        <taxon>Cnidaria</taxon>
        <taxon>Anthozoa</taxon>
        <taxon>Hexacorallia</taxon>
        <taxon>Scleractinia</taxon>
        <taxon>Astrocoeniina</taxon>
        <taxon>Acroporidae</taxon>
        <taxon>Acropora</taxon>
    </lineage>
</organism>
<evidence type="ECO:0000256" key="1">
    <source>
        <dbReference type="SAM" id="Phobius"/>
    </source>
</evidence>
<feature type="transmembrane region" description="Helical" evidence="1">
    <location>
        <begin position="35"/>
        <end position="57"/>
    </location>
</feature>
<keyword evidence="1" id="KW-0472">Membrane</keyword>
<proteinExistence type="predicted"/>
<reference evidence="2" key="1">
    <citation type="journal article" date="2023" name="G3 (Bethesda)">
        <title>Whole genome assembly and annotation of the endangered Caribbean coral Acropora cervicornis.</title>
        <authorList>
            <person name="Selwyn J.D."/>
            <person name="Vollmer S.V."/>
        </authorList>
    </citation>
    <scope>NUCLEOTIDE SEQUENCE</scope>
    <source>
        <strain evidence="2">K2</strain>
    </source>
</reference>
<comment type="caution">
    <text evidence="2">The sequence shown here is derived from an EMBL/GenBank/DDBJ whole genome shotgun (WGS) entry which is preliminary data.</text>
</comment>
<keyword evidence="1" id="KW-0812">Transmembrane</keyword>
<accession>A0AAD9QEP4</accession>
<reference evidence="2" key="2">
    <citation type="journal article" date="2023" name="Science">
        <title>Genomic signatures of disease resistance in endangered staghorn corals.</title>
        <authorList>
            <person name="Vollmer S.V."/>
            <person name="Selwyn J.D."/>
            <person name="Despard B.A."/>
            <person name="Roesel C.L."/>
        </authorList>
    </citation>
    <scope>NUCLEOTIDE SEQUENCE</scope>
    <source>
        <strain evidence="2">K2</strain>
    </source>
</reference>
<gene>
    <name evidence="2" type="ORF">P5673_017342</name>
</gene>
<keyword evidence="1" id="KW-1133">Transmembrane helix</keyword>